<reference evidence="1" key="1">
    <citation type="submission" date="2018-02" db="EMBL/GenBank/DDBJ databases">
        <title>The genomes of Aspergillus section Nigri reveals drivers in fungal speciation.</title>
        <authorList>
            <consortium name="DOE Joint Genome Institute"/>
            <person name="Vesth T.C."/>
            <person name="Nybo J."/>
            <person name="Theobald S."/>
            <person name="Brandl J."/>
            <person name="Frisvad J.C."/>
            <person name="Nielsen K.F."/>
            <person name="Lyhne E.K."/>
            <person name="Kogle M.E."/>
            <person name="Kuo A."/>
            <person name="Riley R."/>
            <person name="Clum A."/>
            <person name="Nolan M."/>
            <person name="Lipzen A."/>
            <person name="Salamov A."/>
            <person name="Henrissat B."/>
            <person name="Wiebenga A."/>
            <person name="De vries R.P."/>
            <person name="Grigoriev I.V."/>
            <person name="Mortensen U.H."/>
            <person name="Andersen M.R."/>
            <person name="Baker S.E."/>
        </authorList>
    </citation>
    <scope>NUCLEOTIDE SEQUENCE</scope>
    <source>
        <strain evidence="1">CBS 115574</strain>
    </source>
</reference>
<proteinExistence type="predicted"/>
<sequence>MARAVTDALARVQRQPHPPPEPMARPDAMPDPRKQPENAYVAPRYVPPYQPYQPHQYPAPRPYDQYQARPCEPHQINGYQDNGYPNWYGYGYNNGNGEGNGNRHNDGQRSNHWRAADVGYFYPNMPANWGHGDIIDKDDKVWYRSGYAFVKRLQQLAITKDPRKIIQNIDTCFRGEALSWC</sequence>
<dbReference type="EMBL" id="KZ824535">
    <property type="protein sequence ID" value="RAK94651.1"/>
    <property type="molecule type" value="Genomic_DNA"/>
</dbReference>
<evidence type="ECO:0000313" key="1">
    <source>
        <dbReference type="EMBL" id="RAK94651.1"/>
    </source>
</evidence>
<dbReference type="Proteomes" id="UP000249748">
    <property type="component" value="Unassembled WGS sequence"/>
</dbReference>
<name>A0ACD1IXA2_9EURO</name>
<organism evidence="1 2">
    <name type="scientific">Aspergillus costaricaensis CBS 115574</name>
    <dbReference type="NCBI Taxonomy" id="1448317"/>
    <lineage>
        <taxon>Eukaryota</taxon>
        <taxon>Fungi</taxon>
        <taxon>Dikarya</taxon>
        <taxon>Ascomycota</taxon>
        <taxon>Pezizomycotina</taxon>
        <taxon>Eurotiomycetes</taxon>
        <taxon>Eurotiomycetidae</taxon>
        <taxon>Eurotiales</taxon>
        <taxon>Aspergillaceae</taxon>
        <taxon>Aspergillus</taxon>
        <taxon>Aspergillus subgen. Circumdati</taxon>
    </lineage>
</organism>
<evidence type="ECO:0000313" key="2">
    <source>
        <dbReference type="Proteomes" id="UP000249748"/>
    </source>
</evidence>
<accession>A0ACD1IXA2</accession>
<protein>
    <submittedName>
        <fullName evidence="1">Uncharacterized protein</fullName>
    </submittedName>
</protein>
<gene>
    <name evidence="1" type="ORF">BO79DRAFT_249851</name>
</gene>
<keyword evidence="2" id="KW-1185">Reference proteome</keyword>